<evidence type="ECO:0000313" key="1">
    <source>
        <dbReference type="Ensembl" id="ENSEASP00005058903.1"/>
    </source>
</evidence>
<dbReference type="Proteomes" id="UP000694387">
    <property type="component" value="Chromosome 13"/>
</dbReference>
<proteinExistence type="predicted"/>
<dbReference type="GO" id="GO:0033615">
    <property type="term" value="P:mitochondrial proton-transporting ATP synthase complex assembly"/>
    <property type="evidence" value="ECO:0007669"/>
    <property type="project" value="TreeGrafter"/>
</dbReference>
<organism evidence="1 2">
    <name type="scientific">Equus asinus</name>
    <name type="common">Donkey</name>
    <name type="synonym">Equus africanus asinus</name>
    <dbReference type="NCBI Taxonomy" id="9793"/>
    <lineage>
        <taxon>Eukaryota</taxon>
        <taxon>Metazoa</taxon>
        <taxon>Chordata</taxon>
        <taxon>Craniata</taxon>
        <taxon>Vertebrata</taxon>
        <taxon>Euteleostomi</taxon>
        <taxon>Mammalia</taxon>
        <taxon>Eutheria</taxon>
        <taxon>Laurasiatheria</taxon>
        <taxon>Perissodactyla</taxon>
        <taxon>Equidae</taxon>
        <taxon>Equus</taxon>
    </lineage>
</organism>
<evidence type="ECO:0000313" key="2">
    <source>
        <dbReference type="Proteomes" id="UP000694387"/>
    </source>
</evidence>
<dbReference type="InterPro" id="IPR011419">
    <property type="entry name" value="ATP12_ATP_synth-F1-assembly"/>
</dbReference>
<reference evidence="1" key="2">
    <citation type="submission" date="2025-08" db="UniProtKB">
        <authorList>
            <consortium name="Ensembl"/>
        </authorList>
    </citation>
    <scope>IDENTIFICATION</scope>
</reference>
<protein>
    <submittedName>
        <fullName evidence="1">ATP synthase mitochondrial F1 complex assembly factor 2</fullName>
    </submittedName>
</protein>
<dbReference type="GO" id="GO:0005739">
    <property type="term" value="C:mitochondrion"/>
    <property type="evidence" value="ECO:0007669"/>
    <property type="project" value="TreeGrafter"/>
</dbReference>
<dbReference type="SUPFAM" id="SSF160909">
    <property type="entry name" value="ATP12-like"/>
    <property type="match status" value="1"/>
</dbReference>
<dbReference type="PANTHER" id="PTHR21013">
    <property type="entry name" value="ATP SYNTHASE MITOCHONDRIAL F1 COMPLEX ASSEMBLY FACTOR 2/ATP12 PROTEIN, MITOCHONDRIAL PRECURSOR"/>
    <property type="match status" value="1"/>
</dbReference>
<reference evidence="1 2" key="1">
    <citation type="journal article" date="2020" name="Nat. Commun.">
        <title>Donkey genomes provide new insights into domestication and selection for coat color.</title>
        <authorList>
            <person name="Wang"/>
            <person name="C."/>
            <person name="Li"/>
            <person name="H."/>
            <person name="Guo"/>
            <person name="Y."/>
            <person name="Huang"/>
            <person name="J."/>
            <person name="Sun"/>
            <person name="Y."/>
            <person name="Min"/>
            <person name="J."/>
            <person name="Wang"/>
            <person name="J."/>
            <person name="Fang"/>
            <person name="X."/>
            <person name="Zhao"/>
            <person name="Z."/>
            <person name="Wang"/>
            <person name="S."/>
            <person name="Zhang"/>
            <person name="Y."/>
            <person name="Liu"/>
            <person name="Q."/>
            <person name="Jiang"/>
            <person name="Q."/>
            <person name="Wang"/>
            <person name="X."/>
            <person name="Guo"/>
            <person name="Y."/>
            <person name="Yang"/>
            <person name="C."/>
            <person name="Wang"/>
            <person name="Y."/>
            <person name="Tian"/>
            <person name="F."/>
            <person name="Zhuang"/>
            <person name="G."/>
            <person name="Fan"/>
            <person name="Y."/>
            <person name="Gao"/>
            <person name="Q."/>
            <person name="Li"/>
            <person name="Y."/>
            <person name="Ju"/>
            <person name="Z."/>
            <person name="Li"/>
            <person name="J."/>
            <person name="Li"/>
            <person name="R."/>
            <person name="Hou"/>
            <person name="M."/>
            <person name="Yang"/>
            <person name="G."/>
            <person name="Liu"/>
            <person name="G."/>
            <person name="Liu"/>
            <person name="W."/>
            <person name="Guo"/>
            <person name="J."/>
            <person name="Pan"/>
            <person name="S."/>
            <person name="Fan"/>
            <person name="G."/>
            <person name="Zhang"/>
            <person name="W."/>
            <person name="Zhang"/>
            <person name="R."/>
            <person name="Yu"/>
            <person name="J."/>
            <person name="Zhang"/>
            <person name="X."/>
            <person name="Yin"/>
            <person name="Q."/>
            <person name="Ji"/>
            <person name="C."/>
            <person name="Jin"/>
            <person name="Y."/>
            <person name="Yue"/>
            <person name="G."/>
            <person name="Liu"/>
            <person name="M."/>
            <person name="Xu"/>
            <person name="J."/>
            <person name="Liu"/>
            <person name="S."/>
            <person name="Jordana"/>
            <person name="J."/>
            <person name="Noce"/>
            <person name="A."/>
            <person name="Amills"/>
            <person name="M."/>
            <person name="Wu"/>
            <person name="D.D."/>
            <person name="Li"/>
            <person name="S."/>
            <person name="Zhou"/>
            <person name="X. and Zhong"/>
            <person name="J."/>
        </authorList>
    </citation>
    <scope>NUCLEOTIDE SEQUENCE [LARGE SCALE GENOMIC DNA]</scope>
</reference>
<keyword evidence="2" id="KW-1185">Reference proteome</keyword>
<accession>A0A9L0K293</accession>
<dbReference type="InterPro" id="IPR042272">
    <property type="entry name" value="ATP12_ATP_synth-F1-assembly_N"/>
</dbReference>
<name>A0A9L0K293_EQUAS</name>
<gene>
    <name evidence="1" type="primary">ATPAF2</name>
</gene>
<dbReference type="Gene3D" id="3.30.2180.10">
    <property type="entry name" value="ATP12-like"/>
    <property type="match status" value="1"/>
</dbReference>
<dbReference type="AlphaFoldDB" id="A0A9L0K293"/>
<dbReference type="GeneTree" id="ENSGT00390000009492"/>
<reference evidence="1" key="3">
    <citation type="submission" date="2025-09" db="UniProtKB">
        <authorList>
            <consortium name="Ensembl"/>
        </authorList>
    </citation>
    <scope>IDENTIFICATION</scope>
</reference>
<sequence length="182" mass="19922">MWRSCLRLWDEGRRLLNRPRGGLIASVGPGPNPRLQARAYAPLTGPGTEGAWNPGSLASRPLSLQVSWPSLLLPYHLGGGLREGGFEINLDHRKLKTPQAKLFTVPSEALAIAVATEWDSQQDTIKFYTMHLVTSSHAYTLMPTGFLGHLAQIETPFQIVIRPSGAGSSHTCLLERTECSHS</sequence>
<dbReference type="PANTHER" id="PTHR21013:SF10">
    <property type="entry name" value="ATP SYNTHASE MITOCHONDRIAL F1 COMPLEX ASSEMBLY FACTOR 2"/>
    <property type="match status" value="1"/>
</dbReference>
<dbReference type="Pfam" id="PF07542">
    <property type="entry name" value="ATP12"/>
    <property type="match status" value="1"/>
</dbReference>
<dbReference type="Ensembl" id="ENSEAST00005080492.1">
    <property type="protein sequence ID" value="ENSEASP00005058903.1"/>
    <property type="gene ID" value="ENSEASG00005017643.2"/>
</dbReference>
<dbReference type="FunFam" id="3.30.2180.10:FF:000001">
    <property type="entry name" value="ATP synthase mitochondrial F1 complex assembly factor 2"/>
    <property type="match status" value="1"/>
</dbReference>